<organism evidence="1">
    <name type="scientific">Orpheovirus IHUMI-LCC2</name>
    <dbReference type="NCBI Taxonomy" id="2023057"/>
    <lineage>
        <taxon>Viruses</taxon>
        <taxon>Varidnaviria</taxon>
        <taxon>Bamfordvirae</taxon>
        <taxon>Nucleocytoviricota</taxon>
        <taxon>Megaviricetes</taxon>
        <taxon>Pimascovirales</taxon>
        <taxon>Ocovirineae</taxon>
        <taxon>Orpheoviridae</taxon>
        <taxon>Alphaorpheovirus</taxon>
        <taxon>Alphaorpheovirus massiliense</taxon>
    </lineage>
</organism>
<dbReference type="KEGG" id="vg:35381739"/>
<dbReference type="GeneID" id="35381739"/>
<dbReference type="Proteomes" id="UP000236316">
    <property type="component" value="Segment"/>
</dbReference>
<dbReference type="RefSeq" id="YP_009449284.1">
    <property type="nucleotide sequence ID" value="NC_036594.1"/>
</dbReference>
<accession>A0A2I2L609</accession>
<reference evidence="1" key="1">
    <citation type="submission" date="2017-08" db="EMBL/GenBank/DDBJ databases">
        <authorList>
            <consortium name="Urmite Genomes"/>
        </authorList>
    </citation>
    <scope>NUCLEOTIDE SEQUENCE [LARGE SCALE GENOMIC DNA]</scope>
    <source>
        <strain evidence="1">IHUMI-LCC2</strain>
    </source>
</reference>
<gene>
    <name evidence="1" type="ORF">ORPV_1078</name>
</gene>
<name>A0A2I2L609_9VIRU</name>
<proteinExistence type="predicted"/>
<keyword evidence="1" id="KW-0418">Kinase</keyword>
<evidence type="ECO:0000313" key="1">
    <source>
        <dbReference type="EMBL" id="SNW62982.1"/>
    </source>
</evidence>
<sequence>LVTTGNLNAFGSTLNDENPLSNITVDEDDNGYTSQEILDTNIIIPFMGENLQTDQLQYDGAIKFWNMENAGGKSKYSEAWSIEYLHRQLGLSDVLCELEVQYWVKYKMVDYVGNIGNCRIGVSVTRALGYPDRNIMTYEEAYDLVEKKLNGLIIARRSACYVNNFYTCILHVFCYNKHISNMVRKAFGKVKERMVETDNVLLLTTVNNEIPMYTM</sequence>
<dbReference type="GO" id="GO:0016301">
    <property type="term" value="F:kinase activity"/>
    <property type="evidence" value="ECO:0007669"/>
    <property type="project" value="UniProtKB-KW"/>
</dbReference>
<keyword evidence="2" id="KW-1185">Reference proteome</keyword>
<keyword evidence="1" id="KW-0808">Transferase</keyword>
<evidence type="ECO:0000313" key="2">
    <source>
        <dbReference type="Proteomes" id="UP000236316"/>
    </source>
</evidence>
<protein>
    <submittedName>
        <fullName evidence="1">Deoxynucleoside monophosphate kinase</fullName>
    </submittedName>
</protein>
<dbReference type="EMBL" id="LT906555">
    <property type="protein sequence ID" value="SNW62982.1"/>
    <property type="molecule type" value="Genomic_DNA"/>
</dbReference>
<feature type="non-terminal residue" evidence="1">
    <location>
        <position position="1"/>
    </location>
</feature>